<dbReference type="InterPro" id="IPR032675">
    <property type="entry name" value="LRR_dom_sf"/>
</dbReference>
<proteinExistence type="predicted"/>
<dbReference type="Pfam" id="PF23622">
    <property type="entry name" value="LRR_At1g61320_AtMIF1"/>
    <property type="match status" value="1"/>
</dbReference>
<dbReference type="InterPro" id="IPR044997">
    <property type="entry name" value="F-box_plant"/>
</dbReference>
<evidence type="ECO:0000313" key="2">
    <source>
        <dbReference type="EnsemblPlants" id="LPERR01G17720.1"/>
    </source>
</evidence>
<dbReference type="SUPFAM" id="SSF52047">
    <property type="entry name" value="RNI-like"/>
    <property type="match status" value="1"/>
</dbReference>
<dbReference type="EnsemblPlants" id="LPERR01G17720.1">
    <property type="protein sequence ID" value="LPERR01G17720.1"/>
    <property type="gene ID" value="LPERR01G17720"/>
</dbReference>
<keyword evidence="3" id="KW-1185">Reference proteome</keyword>
<reference evidence="2 3" key="1">
    <citation type="submission" date="2012-08" db="EMBL/GenBank/DDBJ databases">
        <title>Oryza genome evolution.</title>
        <authorList>
            <person name="Wing R.A."/>
        </authorList>
    </citation>
    <scope>NUCLEOTIDE SEQUENCE</scope>
</reference>
<evidence type="ECO:0000259" key="1">
    <source>
        <dbReference type="Pfam" id="PF23622"/>
    </source>
</evidence>
<feature type="domain" description="At1g61320/AtMIF1 LRR" evidence="1">
    <location>
        <begin position="186"/>
        <end position="450"/>
    </location>
</feature>
<accession>A0A0D9V2B3</accession>
<sequence length="496" mass="56703">MTAEAYGGGARARARVKVVSGAGGGGNGGAGSRSAAWNSSKEISQEITNVDRLSSLPDDVLIAILDKLEDTMDAVATTVLSRRYVQLPWQINRPHLSASSSLLKALSPMRRFMASIEAMECLTLDFFLTDEFVSAIQHLLSNAIDSGRIQALCFEIRTMLDGMEKTGEQMLEDTQRLLRFAGSSTNLFASLKKLHLKNLWLIDSDIEVLLTTCRRLEELKLYHCNSSDGAVLVIDVPPQSELKELEFRMCYYEQVELRSVPKLTRLTIKSWLYRPPLLLCLAPFLEGLSLTNSALRTSERFKLSELLAPTRNLSSISLNFENQMIWIRPEDAQPLNYVFGNLTFLSLHRIFAECNLTWMMFLLKAAPCLEKFHVAIQRHSCCHPEDVINRMKTLHPKKTRVLWNDVDFKHTNLQKLEIFGFEPDDKCVKFARLVMERSIRLEKVILCEEELCIECNFENDETFSTESWYPRSKDEKEFWEKKLIHGMSSRVKVFIL</sequence>
<dbReference type="Proteomes" id="UP000032180">
    <property type="component" value="Chromosome 1"/>
</dbReference>
<dbReference type="PANTHER" id="PTHR32153">
    <property type="entry name" value="OJ000223_09.16 PROTEIN"/>
    <property type="match status" value="1"/>
</dbReference>
<reference evidence="3" key="2">
    <citation type="submission" date="2013-12" db="EMBL/GenBank/DDBJ databases">
        <authorList>
            <person name="Yu Y."/>
            <person name="Lee S."/>
            <person name="de Baynast K."/>
            <person name="Wissotski M."/>
            <person name="Liu L."/>
            <person name="Talag J."/>
            <person name="Goicoechea J."/>
            <person name="Angelova A."/>
            <person name="Jetty R."/>
            <person name="Kudrna D."/>
            <person name="Golser W."/>
            <person name="Rivera L."/>
            <person name="Zhang J."/>
            <person name="Wing R."/>
        </authorList>
    </citation>
    <scope>NUCLEOTIDE SEQUENCE</scope>
</reference>
<reference evidence="2" key="3">
    <citation type="submission" date="2015-04" db="UniProtKB">
        <authorList>
            <consortium name="EnsemblPlants"/>
        </authorList>
    </citation>
    <scope>IDENTIFICATION</scope>
</reference>
<dbReference type="Gramene" id="LPERR01G17720.1">
    <property type="protein sequence ID" value="LPERR01G17720.1"/>
    <property type="gene ID" value="LPERR01G17720"/>
</dbReference>
<protein>
    <recommendedName>
        <fullName evidence="1">At1g61320/AtMIF1 LRR domain-containing protein</fullName>
    </recommendedName>
</protein>
<dbReference type="HOGENOM" id="CLU_024168_2_1_1"/>
<name>A0A0D9V2B3_9ORYZ</name>
<dbReference type="AlphaFoldDB" id="A0A0D9V2B3"/>
<dbReference type="Gene3D" id="3.80.10.10">
    <property type="entry name" value="Ribonuclease Inhibitor"/>
    <property type="match status" value="1"/>
</dbReference>
<organism evidence="2 3">
    <name type="scientific">Leersia perrieri</name>
    <dbReference type="NCBI Taxonomy" id="77586"/>
    <lineage>
        <taxon>Eukaryota</taxon>
        <taxon>Viridiplantae</taxon>
        <taxon>Streptophyta</taxon>
        <taxon>Embryophyta</taxon>
        <taxon>Tracheophyta</taxon>
        <taxon>Spermatophyta</taxon>
        <taxon>Magnoliopsida</taxon>
        <taxon>Liliopsida</taxon>
        <taxon>Poales</taxon>
        <taxon>Poaceae</taxon>
        <taxon>BOP clade</taxon>
        <taxon>Oryzoideae</taxon>
        <taxon>Oryzeae</taxon>
        <taxon>Oryzinae</taxon>
        <taxon>Leersia</taxon>
    </lineage>
</organism>
<evidence type="ECO:0000313" key="3">
    <source>
        <dbReference type="Proteomes" id="UP000032180"/>
    </source>
</evidence>
<dbReference type="InterPro" id="IPR055357">
    <property type="entry name" value="LRR_At1g61320_AtMIF1"/>
</dbReference>